<organism evidence="4 5">
    <name type="scientific">Paenibacillus germinis</name>
    <dbReference type="NCBI Taxonomy" id="2654979"/>
    <lineage>
        <taxon>Bacteria</taxon>
        <taxon>Bacillati</taxon>
        <taxon>Bacillota</taxon>
        <taxon>Bacilli</taxon>
        <taxon>Bacillales</taxon>
        <taxon>Paenibacillaceae</taxon>
        <taxon>Paenibacillus</taxon>
    </lineage>
</organism>
<name>A0ABX1Z825_9BACL</name>
<dbReference type="InterPro" id="IPR012854">
    <property type="entry name" value="Cu_amine_oxidase-like_N"/>
</dbReference>
<feature type="chain" id="PRO_5046993967" description="Copper amine oxidase-like N-terminal domain-containing protein" evidence="2">
    <location>
        <begin position="28"/>
        <end position="328"/>
    </location>
</feature>
<reference evidence="4 5" key="1">
    <citation type="submission" date="2019-10" db="EMBL/GenBank/DDBJ databases">
        <title>Description of Paenibacillus choica sp. nov.</title>
        <authorList>
            <person name="Carlier A."/>
            <person name="Qi S."/>
        </authorList>
    </citation>
    <scope>NUCLEOTIDE SEQUENCE [LARGE SCALE GENOMIC DNA]</scope>
    <source>
        <strain evidence="4 5">LMG 31460</strain>
    </source>
</reference>
<feature type="region of interest" description="Disordered" evidence="1">
    <location>
        <begin position="195"/>
        <end position="236"/>
    </location>
</feature>
<proteinExistence type="predicted"/>
<evidence type="ECO:0000259" key="3">
    <source>
        <dbReference type="Pfam" id="PF07833"/>
    </source>
</evidence>
<comment type="caution">
    <text evidence="4">The sequence shown here is derived from an EMBL/GenBank/DDBJ whole genome shotgun (WGS) entry which is preliminary data.</text>
</comment>
<keyword evidence="5" id="KW-1185">Reference proteome</keyword>
<evidence type="ECO:0000256" key="2">
    <source>
        <dbReference type="SAM" id="SignalP"/>
    </source>
</evidence>
<feature type="compositionally biased region" description="Basic and acidic residues" evidence="1">
    <location>
        <begin position="195"/>
        <end position="207"/>
    </location>
</feature>
<dbReference type="EMBL" id="WHOC01000137">
    <property type="protein sequence ID" value="NOU89009.1"/>
    <property type="molecule type" value="Genomic_DNA"/>
</dbReference>
<dbReference type="SUPFAM" id="SSF55383">
    <property type="entry name" value="Copper amine oxidase, domain N"/>
    <property type="match status" value="1"/>
</dbReference>
<sequence length="328" mass="35881">MKATKRFKVSAALSIALVMGMSTQAFAAQAPLDVNVYQIPMHFTFDGKEYAPPEGQQGFIFEGSTYVPIRFISYSLDKAVEWNADTYTVTIAEPKETDKINISEYKLNAQVHSKSNEKIDKSKLTPSKLNAYKEKISYVFDGVAKSTSVDLPGYIVDGSLYVPIRFFSESVGKTINWDPETYTVSAVTVPDKKDPEVKLPEVPKVDPKAPVVGGGGGPVGGGGAPGGGTSKPSLDSITTDTEAKLKQLEAKSSEELRALYDQYLISKDPALIVQALTKISQADSEFNQIMNDTNSKLTNNGYDNSIIDTYKEKYEQAKEDAKNNIIKK</sequence>
<dbReference type="Proteomes" id="UP000658690">
    <property type="component" value="Unassembled WGS sequence"/>
</dbReference>
<dbReference type="Pfam" id="PF07833">
    <property type="entry name" value="Cu_amine_oxidN1"/>
    <property type="match status" value="1"/>
</dbReference>
<feature type="domain" description="Copper amine oxidase-like N-terminal" evidence="3">
    <location>
        <begin position="46"/>
        <end position="185"/>
    </location>
</feature>
<dbReference type="RefSeq" id="WP_171691972.1">
    <property type="nucleotide sequence ID" value="NZ_WHOC01000137.1"/>
</dbReference>
<gene>
    <name evidence="4" type="ORF">GC102_25145</name>
</gene>
<evidence type="ECO:0000256" key="1">
    <source>
        <dbReference type="SAM" id="MobiDB-lite"/>
    </source>
</evidence>
<evidence type="ECO:0000313" key="4">
    <source>
        <dbReference type="EMBL" id="NOU89009.1"/>
    </source>
</evidence>
<feature type="signal peptide" evidence="2">
    <location>
        <begin position="1"/>
        <end position="27"/>
    </location>
</feature>
<accession>A0ABX1Z825</accession>
<evidence type="ECO:0000313" key="5">
    <source>
        <dbReference type="Proteomes" id="UP000658690"/>
    </source>
</evidence>
<dbReference type="Gene3D" id="3.30.457.10">
    <property type="entry name" value="Copper amine oxidase-like, N-terminal domain"/>
    <property type="match status" value="1"/>
</dbReference>
<keyword evidence="2" id="KW-0732">Signal</keyword>
<feature type="compositionally biased region" description="Gly residues" evidence="1">
    <location>
        <begin position="212"/>
        <end position="229"/>
    </location>
</feature>
<dbReference type="InterPro" id="IPR036582">
    <property type="entry name" value="Mao_N_sf"/>
</dbReference>
<protein>
    <recommendedName>
        <fullName evidence="3">Copper amine oxidase-like N-terminal domain-containing protein</fullName>
    </recommendedName>
</protein>